<organism evidence="1 2">
    <name type="scientific">Nonomuraea marmarensis</name>
    <dbReference type="NCBI Taxonomy" id="3351344"/>
    <lineage>
        <taxon>Bacteria</taxon>
        <taxon>Bacillati</taxon>
        <taxon>Actinomycetota</taxon>
        <taxon>Actinomycetes</taxon>
        <taxon>Streptosporangiales</taxon>
        <taxon>Streptosporangiaceae</taxon>
        <taxon>Nonomuraea</taxon>
    </lineage>
</organism>
<proteinExistence type="predicted"/>
<evidence type="ECO:0000313" key="2">
    <source>
        <dbReference type="Proteomes" id="UP001603978"/>
    </source>
</evidence>
<gene>
    <name evidence="1" type="ORF">ACFLIM_28965</name>
</gene>
<protein>
    <recommendedName>
        <fullName evidence="3">Winged helix DNA-binding domain-containing protein</fullName>
    </recommendedName>
</protein>
<dbReference type="EMBL" id="JBICRM010000019">
    <property type="protein sequence ID" value="MFG1707235.1"/>
    <property type="molecule type" value="Genomic_DNA"/>
</dbReference>
<dbReference type="RefSeq" id="WP_393170746.1">
    <property type="nucleotide sequence ID" value="NZ_JBICRM010000019.1"/>
</dbReference>
<evidence type="ECO:0000313" key="1">
    <source>
        <dbReference type="EMBL" id="MFG1707235.1"/>
    </source>
</evidence>
<comment type="caution">
    <text evidence="1">The sequence shown here is derived from an EMBL/GenBank/DDBJ whole genome shotgun (WGS) entry which is preliminary data.</text>
</comment>
<sequence>MPGQPGTPPDSDGLVERQLDVLRTTYPAWEIHFLTDGPSVGRWTAELRRPLTPQMVAAGVRQRIASPDAVTLASALAHQASLIHNRRSRHWVG</sequence>
<name>A0ABW7ALR9_9ACTN</name>
<keyword evidence="2" id="KW-1185">Reference proteome</keyword>
<accession>A0ABW7ALR9</accession>
<evidence type="ECO:0008006" key="3">
    <source>
        <dbReference type="Google" id="ProtNLM"/>
    </source>
</evidence>
<reference evidence="1 2" key="1">
    <citation type="submission" date="2024-10" db="EMBL/GenBank/DDBJ databases">
        <authorList>
            <person name="Topkara A.R."/>
            <person name="Saygin H."/>
        </authorList>
    </citation>
    <scope>NUCLEOTIDE SEQUENCE [LARGE SCALE GENOMIC DNA]</scope>
    <source>
        <strain evidence="1 2">M3C6</strain>
    </source>
</reference>
<dbReference type="Proteomes" id="UP001603978">
    <property type="component" value="Unassembled WGS sequence"/>
</dbReference>